<dbReference type="PANTHER" id="PTHR43300:SF12">
    <property type="entry name" value="CHLORAMPHENICOL ACETYLTRANSFERASE"/>
    <property type="match status" value="1"/>
</dbReference>
<reference evidence="8 9" key="1">
    <citation type="submission" date="2019-12" db="EMBL/GenBank/DDBJ databases">
        <title>Shinella granuli gen. nov., sp. nov., and proposal of the reclassification of Zoogloea ramigera ATCC 19623 as Shinella zoogloeoides sp. nov.</title>
        <authorList>
            <person name="Gao J."/>
        </authorList>
    </citation>
    <scope>NUCLEOTIDE SEQUENCE [LARGE SCALE GENOMIC DNA]</scope>
    <source>
        <strain evidence="8 9">DSM 287</strain>
    </source>
</reference>
<dbReference type="AlphaFoldDB" id="A0A6N8TNC1"/>
<keyword evidence="5" id="KW-0046">Antibiotic resistance</keyword>
<comment type="caution">
    <text evidence="8">The sequence shown here is derived from an EMBL/GenBank/DDBJ whole genome shotgun (WGS) entry which is preliminary data.</text>
</comment>
<name>A0A6N8TNC1_SHIZO</name>
<evidence type="ECO:0000256" key="3">
    <source>
        <dbReference type="ARBA" id="ARBA00020291"/>
    </source>
</evidence>
<evidence type="ECO:0000256" key="1">
    <source>
        <dbReference type="ARBA" id="ARBA00007274"/>
    </source>
</evidence>
<dbReference type="RefSeq" id="WP_160787959.1">
    <property type="nucleotide sequence ID" value="NZ_CP086610.1"/>
</dbReference>
<dbReference type="EMBL" id="WUML01000030">
    <property type="protein sequence ID" value="MXO02738.1"/>
    <property type="molecule type" value="Genomic_DNA"/>
</dbReference>
<evidence type="ECO:0000313" key="9">
    <source>
        <dbReference type="Proteomes" id="UP000440304"/>
    </source>
</evidence>
<evidence type="ECO:0000256" key="7">
    <source>
        <dbReference type="ARBA" id="ARBA00047633"/>
    </source>
</evidence>
<comment type="catalytic activity">
    <reaction evidence="7">
        <text>chloramphenicol + acetyl-CoA = chloramphenicol 3-acetate + CoA</text>
        <dbReference type="Rhea" id="RHEA:18421"/>
        <dbReference type="ChEBI" id="CHEBI:16730"/>
        <dbReference type="ChEBI" id="CHEBI:17698"/>
        <dbReference type="ChEBI" id="CHEBI:57287"/>
        <dbReference type="ChEBI" id="CHEBI:57288"/>
        <dbReference type="EC" id="2.3.1.28"/>
    </reaction>
</comment>
<gene>
    <name evidence="8" type="ORF">GR156_20710</name>
</gene>
<sequence length="226" mass="24832">MLGWNMAIFSMLRTRFLRAVKGFIDPLLSMADNKSFVDPKAKLNRFVRINNSKIGRYSYVGPRTRVCNADIGSFCSISWDCFIGLPSHMAELVSTSPIFVEKYNGTGFSWVETESASYVERRVKIGHDVWIGANCMILEGVQIGSGAIVGAGAVVTRDVPPYSVVGGVPARHIKLRFPEEVVAALLQGAWWNASESEIRSAMHLFTISNPSLENIADLPSATRNSS</sequence>
<dbReference type="InterPro" id="IPR050179">
    <property type="entry name" value="Trans_hexapeptide_repeat"/>
</dbReference>
<dbReference type="Proteomes" id="UP000440304">
    <property type="component" value="Unassembled WGS sequence"/>
</dbReference>
<dbReference type="PANTHER" id="PTHR43300">
    <property type="entry name" value="ACETYLTRANSFERASE"/>
    <property type="match status" value="1"/>
</dbReference>
<dbReference type="GO" id="GO:0046677">
    <property type="term" value="P:response to antibiotic"/>
    <property type="evidence" value="ECO:0007669"/>
    <property type="project" value="UniProtKB-KW"/>
</dbReference>
<dbReference type="EC" id="2.3.1.28" evidence="2"/>
<dbReference type="OrthoDB" id="9815592at2"/>
<dbReference type="CDD" id="cd03349">
    <property type="entry name" value="LbH_XAT"/>
    <property type="match status" value="1"/>
</dbReference>
<dbReference type="GO" id="GO:0008811">
    <property type="term" value="F:chloramphenicol O-acetyltransferase activity"/>
    <property type="evidence" value="ECO:0007669"/>
    <property type="project" value="UniProtKB-EC"/>
</dbReference>
<dbReference type="Pfam" id="PF00132">
    <property type="entry name" value="Hexapep"/>
    <property type="match status" value="1"/>
</dbReference>
<evidence type="ECO:0000313" key="8">
    <source>
        <dbReference type="EMBL" id="MXO02738.1"/>
    </source>
</evidence>
<evidence type="ECO:0000256" key="5">
    <source>
        <dbReference type="ARBA" id="ARBA00023251"/>
    </source>
</evidence>
<evidence type="ECO:0000256" key="2">
    <source>
        <dbReference type="ARBA" id="ARBA00013235"/>
    </source>
</evidence>
<keyword evidence="6" id="KW-0012">Acyltransferase</keyword>
<dbReference type="InterPro" id="IPR011004">
    <property type="entry name" value="Trimer_LpxA-like_sf"/>
</dbReference>
<dbReference type="Gene3D" id="2.160.10.10">
    <property type="entry name" value="Hexapeptide repeat proteins"/>
    <property type="match status" value="1"/>
</dbReference>
<dbReference type="InterPro" id="IPR001451">
    <property type="entry name" value="Hexapep"/>
</dbReference>
<keyword evidence="4 8" id="KW-0808">Transferase</keyword>
<proteinExistence type="inferred from homology"/>
<comment type="similarity">
    <text evidence="1">Belongs to the transferase hexapeptide repeat family.</text>
</comment>
<evidence type="ECO:0000256" key="4">
    <source>
        <dbReference type="ARBA" id="ARBA00022679"/>
    </source>
</evidence>
<protein>
    <recommendedName>
        <fullName evidence="3">Chloramphenicol acetyltransferase</fullName>
        <ecNumber evidence="2">2.3.1.28</ecNumber>
    </recommendedName>
</protein>
<evidence type="ECO:0000256" key="6">
    <source>
        <dbReference type="ARBA" id="ARBA00023315"/>
    </source>
</evidence>
<organism evidence="8 9">
    <name type="scientific">Shinella zoogloeoides</name>
    <name type="common">Crabtreella saccharophila</name>
    <dbReference type="NCBI Taxonomy" id="352475"/>
    <lineage>
        <taxon>Bacteria</taxon>
        <taxon>Pseudomonadati</taxon>
        <taxon>Pseudomonadota</taxon>
        <taxon>Alphaproteobacteria</taxon>
        <taxon>Hyphomicrobiales</taxon>
        <taxon>Rhizobiaceae</taxon>
        <taxon>Shinella</taxon>
    </lineage>
</organism>
<accession>A0A6N8TNC1</accession>
<dbReference type="SUPFAM" id="SSF51161">
    <property type="entry name" value="Trimeric LpxA-like enzymes"/>
    <property type="match status" value="1"/>
</dbReference>